<keyword evidence="3" id="KW-0645">Protease</keyword>
<dbReference type="OrthoDB" id="397153at2"/>
<keyword evidence="5" id="KW-0064">Aspartyl protease</keyword>
<dbReference type="InterPro" id="IPR001872">
    <property type="entry name" value="Peptidase_A8"/>
</dbReference>
<evidence type="ECO:0000313" key="12">
    <source>
        <dbReference type="Proteomes" id="UP000190389"/>
    </source>
</evidence>
<dbReference type="PANTHER" id="PTHR33695:SF1">
    <property type="entry name" value="LIPOPROTEIN SIGNAL PEPTIDASE"/>
    <property type="match status" value="1"/>
</dbReference>
<dbReference type="PRINTS" id="PR00781">
    <property type="entry name" value="LIPOSIGPTASE"/>
</dbReference>
<keyword evidence="4 10" id="KW-0812">Transmembrane</keyword>
<feature type="transmembrane region" description="Helical" evidence="10">
    <location>
        <begin position="188"/>
        <end position="210"/>
    </location>
</feature>
<dbReference type="EMBL" id="FUXF01000038">
    <property type="protein sequence ID" value="SJZ64495.1"/>
    <property type="molecule type" value="Genomic_DNA"/>
</dbReference>
<dbReference type="AlphaFoldDB" id="A0A1T4MC96"/>
<dbReference type="PANTHER" id="PTHR33695">
    <property type="entry name" value="LIPOPROTEIN SIGNAL PEPTIDASE"/>
    <property type="match status" value="1"/>
</dbReference>
<evidence type="ECO:0000256" key="2">
    <source>
        <dbReference type="ARBA" id="ARBA00022475"/>
    </source>
</evidence>
<evidence type="ECO:0000256" key="9">
    <source>
        <dbReference type="RuleBase" id="RU004181"/>
    </source>
</evidence>
<evidence type="ECO:0000256" key="10">
    <source>
        <dbReference type="SAM" id="Phobius"/>
    </source>
</evidence>
<dbReference type="GO" id="GO:0016020">
    <property type="term" value="C:membrane"/>
    <property type="evidence" value="ECO:0007669"/>
    <property type="project" value="InterPro"/>
</dbReference>
<dbReference type="Pfam" id="PF01252">
    <property type="entry name" value="Peptidase_A8"/>
    <property type="match status" value="1"/>
</dbReference>
<keyword evidence="12" id="KW-1185">Reference proteome</keyword>
<feature type="transmembrane region" description="Helical" evidence="10">
    <location>
        <begin position="33"/>
        <end position="50"/>
    </location>
</feature>
<dbReference type="GO" id="GO:0004190">
    <property type="term" value="F:aspartic-type endopeptidase activity"/>
    <property type="evidence" value="ECO:0007669"/>
    <property type="project" value="UniProtKB-KW"/>
</dbReference>
<reference evidence="12" key="1">
    <citation type="submission" date="2017-02" db="EMBL/GenBank/DDBJ databases">
        <authorList>
            <person name="Varghese N."/>
            <person name="Submissions S."/>
        </authorList>
    </citation>
    <scope>NUCLEOTIDE SEQUENCE [LARGE SCALE GENOMIC DNA]</scope>
    <source>
        <strain evidence="12">ATCC 27862</strain>
    </source>
</reference>
<dbReference type="Proteomes" id="UP000190389">
    <property type="component" value="Unassembled WGS sequence"/>
</dbReference>
<feature type="transmembrane region" description="Helical" evidence="10">
    <location>
        <begin position="119"/>
        <end position="138"/>
    </location>
</feature>
<proteinExistence type="inferred from homology"/>
<feature type="transmembrane region" description="Helical" evidence="10">
    <location>
        <begin position="145"/>
        <end position="168"/>
    </location>
</feature>
<dbReference type="STRING" id="171291.SAMN02745154_00674"/>
<evidence type="ECO:0000256" key="6">
    <source>
        <dbReference type="ARBA" id="ARBA00022801"/>
    </source>
</evidence>
<keyword evidence="6" id="KW-0378">Hydrolase</keyword>
<keyword evidence="7 10" id="KW-1133">Transmembrane helix</keyword>
<organism evidence="11 12">
    <name type="scientific">Mycoplasmopsis verecunda</name>
    <dbReference type="NCBI Taxonomy" id="171291"/>
    <lineage>
        <taxon>Bacteria</taxon>
        <taxon>Bacillati</taxon>
        <taxon>Mycoplasmatota</taxon>
        <taxon>Mycoplasmoidales</taxon>
        <taxon>Metamycoplasmataceae</taxon>
        <taxon>Mycoplasmopsis</taxon>
    </lineage>
</organism>
<comment type="similarity">
    <text evidence="1 9">Belongs to the peptidase A8 family.</text>
</comment>
<accession>A0A1T4MC96</accession>
<keyword evidence="8 10" id="KW-0472">Membrane</keyword>
<gene>
    <name evidence="11" type="ORF">SAMN02745154_00674</name>
</gene>
<protein>
    <submittedName>
        <fullName evidence="11">Signal peptidase II</fullName>
    </submittedName>
</protein>
<evidence type="ECO:0000313" key="11">
    <source>
        <dbReference type="EMBL" id="SJZ64495.1"/>
    </source>
</evidence>
<evidence type="ECO:0000256" key="1">
    <source>
        <dbReference type="ARBA" id="ARBA00006139"/>
    </source>
</evidence>
<sequence length="225" mass="26207">MNKAQTSWERYKSQSVNNWNNYKIYFKTKWKRILAAYIIMLIAFTIIYTIDQVTKTLLFYHVDVNAMEAAGNSTWYIGNHTGIDPEKIYPSSNEWLKYGIIGIRSIWHKGVTFMSTNNIVFIQVLSFIIAIGILLVPLYPSKYIYWYAVFYGILLAGDLGNATDRIAFSGYVKDWFYFPWYDRGTMNFADVSVIFSVIAIVITVLTTTIIDWNKERKNNKQDIES</sequence>
<keyword evidence="2" id="KW-1003">Cell membrane</keyword>
<dbReference type="GO" id="GO:0006508">
    <property type="term" value="P:proteolysis"/>
    <property type="evidence" value="ECO:0007669"/>
    <property type="project" value="UniProtKB-KW"/>
</dbReference>
<name>A0A1T4MC96_9BACT</name>
<dbReference type="RefSeq" id="WP_078747374.1">
    <property type="nucleotide sequence ID" value="NZ_CP137850.1"/>
</dbReference>
<evidence type="ECO:0000256" key="3">
    <source>
        <dbReference type="ARBA" id="ARBA00022670"/>
    </source>
</evidence>
<evidence type="ECO:0000256" key="7">
    <source>
        <dbReference type="ARBA" id="ARBA00022989"/>
    </source>
</evidence>
<evidence type="ECO:0000256" key="8">
    <source>
        <dbReference type="ARBA" id="ARBA00023136"/>
    </source>
</evidence>
<evidence type="ECO:0000256" key="5">
    <source>
        <dbReference type="ARBA" id="ARBA00022750"/>
    </source>
</evidence>
<evidence type="ECO:0000256" key="4">
    <source>
        <dbReference type="ARBA" id="ARBA00022692"/>
    </source>
</evidence>